<reference evidence="1" key="1">
    <citation type="submission" date="2023-10" db="EMBL/GenBank/DDBJ databases">
        <authorList>
            <person name="Rodriguez Cubillos JULIANA M."/>
            <person name="De Vega J."/>
        </authorList>
    </citation>
    <scope>NUCLEOTIDE SEQUENCE</scope>
</reference>
<name>A0ACB0J7R3_TRIPR</name>
<gene>
    <name evidence="1" type="ORF">MILVUS5_LOCUS10091</name>
</gene>
<keyword evidence="2" id="KW-1185">Reference proteome</keyword>
<evidence type="ECO:0000313" key="1">
    <source>
        <dbReference type="EMBL" id="CAJ2640200.1"/>
    </source>
</evidence>
<organism evidence="1 2">
    <name type="scientific">Trifolium pratense</name>
    <name type="common">Red clover</name>
    <dbReference type="NCBI Taxonomy" id="57577"/>
    <lineage>
        <taxon>Eukaryota</taxon>
        <taxon>Viridiplantae</taxon>
        <taxon>Streptophyta</taxon>
        <taxon>Embryophyta</taxon>
        <taxon>Tracheophyta</taxon>
        <taxon>Spermatophyta</taxon>
        <taxon>Magnoliopsida</taxon>
        <taxon>eudicotyledons</taxon>
        <taxon>Gunneridae</taxon>
        <taxon>Pentapetalae</taxon>
        <taxon>rosids</taxon>
        <taxon>fabids</taxon>
        <taxon>Fabales</taxon>
        <taxon>Fabaceae</taxon>
        <taxon>Papilionoideae</taxon>
        <taxon>50 kb inversion clade</taxon>
        <taxon>NPAAA clade</taxon>
        <taxon>Hologalegina</taxon>
        <taxon>IRL clade</taxon>
        <taxon>Trifolieae</taxon>
        <taxon>Trifolium</taxon>
    </lineage>
</organism>
<evidence type="ECO:0000313" key="2">
    <source>
        <dbReference type="Proteomes" id="UP001177021"/>
    </source>
</evidence>
<dbReference type="Proteomes" id="UP001177021">
    <property type="component" value="Unassembled WGS sequence"/>
</dbReference>
<proteinExistence type="predicted"/>
<accession>A0ACB0J7R3</accession>
<comment type="caution">
    <text evidence="1">The sequence shown here is derived from an EMBL/GenBank/DDBJ whole genome shotgun (WGS) entry which is preliminary data.</text>
</comment>
<sequence length="109" mass="12362">MSIYKAYTILMNLELASIGIKYQVATMADMNLPATMIIFHISGVVGCETLLWILLPEFWNWYIINLFLLMATTFCFFNYILSIIKLFLPTQSNAAIAHLPNPVEPQTGV</sequence>
<dbReference type="EMBL" id="CASHSV030000024">
    <property type="protein sequence ID" value="CAJ2640200.1"/>
    <property type="molecule type" value="Genomic_DNA"/>
</dbReference>
<protein>
    <submittedName>
        <fullName evidence="1">Uncharacterized protein</fullName>
    </submittedName>
</protein>